<accession>A0ABU5KB75</accession>
<organism evidence="2 3">
    <name type="scientific">Nocardioides renjunii</name>
    <dbReference type="NCBI Taxonomy" id="3095075"/>
    <lineage>
        <taxon>Bacteria</taxon>
        <taxon>Bacillati</taxon>
        <taxon>Actinomycetota</taxon>
        <taxon>Actinomycetes</taxon>
        <taxon>Propionibacteriales</taxon>
        <taxon>Nocardioidaceae</taxon>
        <taxon>Nocardioides</taxon>
    </lineage>
</organism>
<dbReference type="EMBL" id="JAXQPW010000002">
    <property type="protein sequence ID" value="MDZ5662177.1"/>
    <property type="molecule type" value="Genomic_DNA"/>
</dbReference>
<feature type="transmembrane region" description="Helical" evidence="1">
    <location>
        <begin position="21"/>
        <end position="38"/>
    </location>
</feature>
<protein>
    <recommendedName>
        <fullName evidence="4">Integral membrane protein</fullName>
    </recommendedName>
</protein>
<feature type="transmembrane region" description="Helical" evidence="1">
    <location>
        <begin position="90"/>
        <end position="109"/>
    </location>
</feature>
<gene>
    <name evidence="2" type="ORF">SFC79_10415</name>
</gene>
<evidence type="ECO:0008006" key="4">
    <source>
        <dbReference type="Google" id="ProtNLM"/>
    </source>
</evidence>
<evidence type="ECO:0000313" key="3">
    <source>
        <dbReference type="Proteomes" id="UP001291999"/>
    </source>
</evidence>
<feature type="transmembrane region" description="Helical" evidence="1">
    <location>
        <begin position="50"/>
        <end position="69"/>
    </location>
</feature>
<evidence type="ECO:0000256" key="1">
    <source>
        <dbReference type="SAM" id="Phobius"/>
    </source>
</evidence>
<sequence>MVGQPQATGATSTHRETRRHASHVYGLIIGGAVLATVPEDFRLVRVALNLFITLVVYWAAETYVHWISVRTLAGRALTSAEKREVVGDGWPLVAACAVPVAFLVVEALFRVETALAVDLALGLNAVLLLVVGWRMGRAGHLRGGALVVATVAAGLLGVAMIVLKIALH</sequence>
<keyword evidence="3" id="KW-1185">Reference proteome</keyword>
<proteinExistence type="predicted"/>
<keyword evidence="1" id="KW-0812">Transmembrane</keyword>
<name>A0ABU5KB75_9ACTN</name>
<feature type="transmembrane region" description="Helical" evidence="1">
    <location>
        <begin position="115"/>
        <end position="133"/>
    </location>
</feature>
<dbReference type="RefSeq" id="WP_172272097.1">
    <property type="nucleotide sequence ID" value="NZ_CP141058.1"/>
</dbReference>
<evidence type="ECO:0000313" key="2">
    <source>
        <dbReference type="EMBL" id="MDZ5662177.1"/>
    </source>
</evidence>
<keyword evidence="1" id="KW-1133">Transmembrane helix</keyword>
<dbReference type="Proteomes" id="UP001291999">
    <property type="component" value="Unassembled WGS sequence"/>
</dbReference>
<feature type="transmembrane region" description="Helical" evidence="1">
    <location>
        <begin position="145"/>
        <end position="167"/>
    </location>
</feature>
<keyword evidence="1" id="KW-0472">Membrane</keyword>
<comment type="caution">
    <text evidence="2">The sequence shown here is derived from an EMBL/GenBank/DDBJ whole genome shotgun (WGS) entry which is preliminary data.</text>
</comment>
<reference evidence="2 3" key="1">
    <citation type="submission" date="2023-11" db="EMBL/GenBank/DDBJ databases">
        <title>Novel species in genus Nocardioides.</title>
        <authorList>
            <person name="Zhou H."/>
        </authorList>
    </citation>
    <scope>NUCLEOTIDE SEQUENCE [LARGE SCALE GENOMIC DNA]</scope>
    <source>
        <strain evidence="2 3">S-58</strain>
    </source>
</reference>